<feature type="compositionally biased region" description="Polar residues" evidence="1">
    <location>
        <begin position="678"/>
        <end position="708"/>
    </location>
</feature>
<feature type="compositionally biased region" description="Polar residues" evidence="1">
    <location>
        <begin position="546"/>
        <end position="556"/>
    </location>
</feature>
<reference evidence="2" key="1">
    <citation type="submission" date="2022-07" db="EMBL/GenBank/DDBJ databases">
        <title>Genome Sequence of Physisporinus lineatus.</title>
        <authorList>
            <person name="Buettner E."/>
        </authorList>
    </citation>
    <scope>NUCLEOTIDE SEQUENCE</scope>
    <source>
        <strain evidence="2">VT162</strain>
    </source>
</reference>
<dbReference type="Proteomes" id="UP001212997">
    <property type="component" value="Unassembled WGS sequence"/>
</dbReference>
<sequence>MIVLTGLEDESHVLAKRMSAASIGSSDDHLPLSLDSFHTQSNIILVSSSPSSSAIRDKQHSSPIPLKPSAIPRPSLQYSRAETPSGSQSQSAAATPGSFSSGQPANPSPPQGTTPGAGPAASASAFSTRSSRSGSFKRSRTVSQPFPFDIPSATASPPLPPPPLPHQHSYHHNVYYHQPQSSASFGRSDSPMTPQSSIKGTRIPVSRARASSTSSNQFSFNAAASTSGSTGGFPGTSSSKLSNGGFISPGDSDLWPVSEGYHNQPTGSIASKSTMTMKTPRSGMSELVNEQAPFNPNSASSRNGLYGIASSGGALSEVGEYPETTVVDGYSSVSATRPNRFSSDSDERPFEHWYRGDVSRNGGVGELRVARKQEMLDIANYGHTLRQASGRFGTGNAGVVEQHAGYVGGYAGYGGYSPSTRSRSNSRGEVGLGIYGAGVGRPRSGSMGANDDFGPYGRGRRGGRESFYMDDEEYVGRDGEMVLDERPLTDLDTDDESAAVTGRGEDDGDFDDEYDYGDDGGGGLGVGMLGGEYYEGSPSPPLAHSYSHSRNQSQSAYGHGRDTPSSSAHGPATATTANSTPIPTPTTTNSTFKTRIPTPTSRPQQSTGRSSSSETSRSINQTNGTPTTGNTSIPPRTPTPSSSLKPKTPPSPGNRPRKATNASIGSNAGGKRAKSPAAGSTKTTASSIGPGTPQSRSPGANGTPNRTRSPGGVSAKSPNGKKSGPPVKKVVVKKKEEEVRRSSAQYPGIGGEDGDMVNAIPSWTEPVGKNGNWDDVVLPVVARKKGLDGYEQADGNPRPKPTSTEPSYEPVRTSFPSSSPDPNSEPLIRHPPPPPPLYPISFSPYQAPGTFGFDNTKRRPPRTNLNPEDISMDEFGIRKPSSGSSSSPDQGEEEDQDNELYPPDVYVSQKTPSPHPSASQQLQPEPSPILEPPSPLRSGNGRADSPAPFSHYANAVANGEKGVGYGNGNGNRNGMGVGQVVDGASGRRQELEMQVDEKDGGAGCCKCVVM</sequence>
<feature type="compositionally biased region" description="Gly residues" evidence="1">
    <location>
        <begin position="519"/>
        <end position="530"/>
    </location>
</feature>
<feature type="compositionally biased region" description="Gly residues" evidence="1">
    <location>
        <begin position="961"/>
        <end position="977"/>
    </location>
</feature>
<evidence type="ECO:0000313" key="3">
    <source>
        <dbReference type="Proteomes" id="UP001212997"/>
    </source>
</evidence>
<feature type="region of interest" description="Disordered" evidence="1">
    <location>
        <begin position="47"/>
        <end position="283"/>
    </location>
</feature>
<protein>
    <submittedName>
        <fullName evidence="2">Uncharacterized protein</fullName>
    </submittedName>
</protein>
<feature type="region of interest" description="Disordered" evidence="1">
    <location>
        <begin position="787"/>
        <end position="987"/>
    </location>
</feature>
<keyword evidence="3" id="KW-1185">Reference proteome</keyword>
<feature type="compositionally biased region" description="Low complexity" evidence="1">
    <location>
        <begin position="880"/>
        <end position="889"/>
    </location>
</feature>
<feature type="compositionally biased region" description="Polar residues" evidence="1">
    <location>
        <begin position="261"/>
        <end position="279"/>
    </location>
</feature>
<dbReference type="EMBL" id="JANAWD010000017">
    <property type="protein sequence ID" value="KAJ3491110.1"/>
    <property type="molecule type" value="Genomic_DNA"/>
</dbReference>
<feature type="compositionally biased region" description="Low complexity" evidence="1">
    <location>
        <begin position="210"/>
        <end position="228"/>
    </location>
</feature>
<feature type="region of interest" description="Disordered" evidence="1">
    <location>
        <begin position="443"/>
        <end position="773"/>
    </location>
</feature>
<comment type="caution">
    <text evidence="2">The sequence shown here is derived from an EMBL/GenBank/DDBJ whole genome shotgun (WGS) entry which is preliminary data.</text>
</comment>
<proteinExistence type="predicted"/>
<gene>
    <name evidence="2" type="ORF">NLI96_g924</name>
</gene>
<feature type="compositionally biased region" description="Polar residues" evidence="1">
    <location>
        <begin position="908"/>
        <end position="918"/>
    </location>
</feature>
<feature type="compositionally biased region" description="Low complexity" evidence="1">
    <location>
        <begin position="571"/>
        <end position="591"/>
    </location>
</feature>
<organism evidence="2 3">
    <name type="scientific">Meripilus lineatus</name>
    <dbReference type="NCBI Taxonomy" id="2056292"/>
    <lineage>
        <taxon>Eukaryota</taxon>
        <taxon>Fungi</taxon>
        <taxon>Dikarya</taxon>
        <taxon>Basidiomycota</taxon>
        <taxon>Agaricomycotina</taxon>
        <taxon>Agaricomycetes</taxon>
        <taxon>Polyporales</taxon>
        <taxon>Meripilaceae</taxon>
        <taxon>Meripilus</taxon>
    </lineage>
</organism>
<evidence type="ECO:0000313" key="2">
    <source>
        <dbReference type="EMBL" id="KAJ3491110.1"/>
    </source>
</evidence>
<accession>A0AAD5YI14</accession>
<feature type="compositionally biased region" description="Pro residues" evidence="1">
    <location>
        <begin position="925"/>
        <end position="935"/>
    </location>
</feature>
<feature type="compositionally biased region" description="Basic and acidic residues" evidence="1">
    <location>
        <begin position="474"/>
        <end position="489"/>
    </location>
</feature>
<name>A0AAD5YI14_9APHY</name>
<feature type="compositionally biased region" description="Pro residues" evidence="1">
    <location>
        <begin position="829"/>
        <end position="838"/>
    </location>
</feature>
<feature type="compositionally biased region" description="Low complexity" evidence="1">
    <location>
        <begin position="113"/>
        <end position="134"/>
    </location>
</feature>
<feature type="compositionally biased region" description="Low complexity" evidence="1">
    <location>
        <begin position="601"/>
        <end position="646"/>
    </location>
</feature>
<feature type="compositionally biased region" description="Polar residues" evidence="1">
    <location>
        <begin position="178"/>
        <end position="199"/>
    </location>
</feature>
<dbReference type="AlphaFoldDB" id="A0AAD5YI14"/>
<evidence type="ECO:0000256" key="1">
    <source>
        <dbReference type="SAM" id="MobiDB-lite"/>
    </source>
</evidence>
<feature type="compositionally biased region" description="Polar residues" evidence="1">
    <location>
        <begin position="76"/>
        <end position="105"/>
    </location>
</feature>
<feature type="compositionally biased region" description="Acidic residues" evidence="1">
    <location>
        <begin position="506"/>
        <end position="518"/>
    </location>
</feature>